<proteinExistence type="predicted"/>
<gene>
    <name evidence="2" type="ORF">KDH_61180</name>
</gene>
<dbReference type="Gene3D" id="3.50.40.10">
    <property type="entry name" value="Phenylalanyl-trna Synthetase, Chain B, domain 3"/>
    <property type="match status" value="1"/>
</dbReference>
<dbReference type="RefSeq" id="WP_338255880.1">
    <property type="nucleotide sequence ID" value="NZ_BSRI01000002.1"/>
</dbReference>
<dbReference type="Proteomes" id="UP001344906">
    <property type="component" value="Unassembled WGS sequence"/>
</dbReference>
<dbReference type="InterPro" id="IPR020825">
    <property type="entry name" value="Phe-tRNA_synthase-like_B3/B4"/>
</dbReference>
<organism evidence="2 3">
    <name type="scientific">Dictyobacter halimunensis</name>
    <dbReference type="NCBI Taxonomy" id="3026934"/>
    <lineage>
        <taxon>Bacteria</taxon>
        <taxon>Bacillati</taxon>
        <taxon>Chloroflexota</taxon>
        <taxon>Ktedonobacteria</taxon>
        <taxon>Ktedonobacterales</taxon>
        <taxon>Dictyobacteraceae</taxon>
        <taxon>Dictyobacter</taxon>
    </lineage>
</organism>
<dbReference type="InterPro" id="IPR005146">
    <property type="entry name" value="B3/B4_tRNA-bd"/>
</dbReference>
<name>A0ABQ6FYC1_9CHLR</name>
<comment type="caution">
    <text evidence="2">The sequence shown here is derived from an EMBL/GenBank/DDBJ whole genome shotgun (WGS) entry which is preliminary data.</text>
</comment>
<protein>
    <recommendedName>
        <fullName evidence="1">B3/B4 tRNA-binding domain-containing protein</fullName>
    </recommendedName>
</protein>
<feature type="domain" description="B3/B4 tRNA-binding" evidence="1">
    <location>
        <begin position="63"/>
        <end position="218"/>
    </location>
</feature>
<reference evidence="2 3" key="1">
    <citation type="submission" date="2023-02" db="EMBL/GenBank/DDBJ databases">
        <title>Dictyobacter halimunensis sp. nov., a new member of the class Ktedonobacteria from forest soil in a geothermal area.</title>
        <authorList>
            <person name="Rachmania M.K."/>
            <person name="Ningsih F."/>
            <person name="Sakai Y."/>
            <person name="Yabe S."/>
            <person name="Yokota A."/>
            <person name="Sjamsuridzal W."/>
        </authorList>
    </citation>
    <scope>NUCLEOTIDE SEQUENCE [LARGE SCALE GENOMIC DNA]</scope>
    <source>
        <strain evidence="2 3">S3.2.2.5</strain>
    </source>
</reference>
<dbReference type="PANTHER" id="PTHR39209">
    <property type="match status" value="1"/>
</dbReference>
<dbReference type="PANTHER" id="PTHR39209:SF2">
    <property type="entry name" value="CYTOPLASMIC PROTEIN"/>
    <property type="match status" value="1"/>
</dbReference>
<dbReference type="Pfam" id="PF03483">
    <property type="entry name" value="B3_4"/>
    <property type="match status" value="1"/>
</dbReference>
<dbReference type="EMBL" id="BSRI01000002">
    <property type="protein sequence ID" value="GLV59291.1"/>
    <property type="molecule type" value="Genomic_DNA"/>
</dbReference>
<evidence type="ECO:0000313" key="2">
    <source>
        <dbReference type="EMBL" id="GLV59291.1"/>
    </source>
</evidence>
<dbReference type="SUPFAM" id="SSF56037">
    <property type="entry name" value="PheT/TilS domain"/>
    <property type="match status" value="1"/>
</dbReference>
<evidence type="ECO:0000313" key="3">
    <source>
        <dbReference type="Proteomes" id="UP001344906"/>
    </source>
</evidence>
<evidence type="ECO:0000259" key="1">
    <source>
        <dbReference type="SMART" id="SM00873"/>
    </source>
</evidence>
<dbReference type="SMART" id="SM00873">
    <property type="entry name" value="B3_4"/>
    <property type="match status" value="1"/>
</dbReference>
<accession>A0ABQ6FYC1</accession>
<sequence>MHIFQYDPAILERYPEVVGGAILARDVTNGPTPPQVQTLYQTEQQRVVERIGNTPLSQIESLAAWRRAFRGFGVDPTQYRSAAEALLRRLTKKGDIPSINLLVDIGNMVSIRYGLPVAVFDLSALQRPITVRFADGTERYSELGESAEDHPQPGEVVFSDETRQVVARRWCWRQSESSAAVEQTRECLITVEAHHAAAHQDIGSAVRDLLALLNDFAGGSYTSSILDVQHPALVDAPEG</sequence>
<keyword evidence="3" id="KW-1185">Reference proteome</keyword>